<name>A0A198A6Y9_9BACL</name>
<dbReference type="SUPFAM" id="SSF160755">
    <property type="entry name" value="YugN-like"/>
    <property type="match status" value="1"/>
</dbReference>
<evidence type="ECO:0000313" key="1">
    <source>
        <dbReference type="EMBL" id="OAS16922.1"/>
    </source>
</evidence>
<accession>A0A198A6Y9</accession>
<dbReference type="RefSeq" id="WP_068666066.1">
    <property type="nucleotide sequence ID" value="NZ_LYPB01000073.1"/>
</dbReference>
<comment type="caution">
    <text evidence="1">The sequence shown here is derived from an EMBL/GenBank/DDBJ whole genome shotgun (WGS) entry which is preliminary data.</text>
</comment>
<evidence type="ECO:0008006" key="3">
    <source>
        <dbReference type="Google" id="ProtNLM"/>
    </source>
</evidence>
<dbReference type="InterPro" id="IPR014967">
    <property type="entry name" value="Uncharacterised_YugN-like"/>
</dbReference>
<dbReference type="Pfam" id="PF08868">
    <property type="entry name" value="YugN"/>
    <property type="match status" value="1"/>
</dbReference>
<proteinExistence type="predicted"/>
<dbReference type="EMBL" id="LYPB01000073">
    <property type="protein sequence ID" value="OAS16922.1"/>
    <property type="molecule type" value="Genomic_DNA"/>
</dbReference>
<dbReference type="STRING" id="1850517.A8708_01450"/>
<keyword evidence="2" id="KW-1185">Reference proteome</keyword>
<dbReference type="AlphaFoldDB" id="A0A198A6Y9"/>
<reference evidence="1 2" key="1">
    <citation type="submission" date="2016-05" db="EMBL/GenBank/DDBJ databases">
        <title>Paenibacillus sp. 1ZS3-15 nov., isolated from the rhizosphere soil.</title>
        <authorList>
            <person name="Zhang X.X."/>
            <person name="Zhang J."/>
        </authorList>
    </citation>
    <scope>NUCLEOTIDE SEQUENCE [LARGE SCALE GENOMIC DNA]</scope>
    <source>
        <strain evidence="1 2">1ZS3-15</strain>
    </source>
</reference>
<dbReference type="OrthoDB" id="2988890at2"/>
<evidence type="ECO:0000313" key="2">
    <source>
        <dbReference type="Proteomes" id="UP000078454"/>
    </source>
</evidence>
<sequence length="137" mass="15325">MKPLSSSLEQVQETFDKVRAQLEQFNFNLGGGWDYDHGYFDRSLDEANKVWLRIPVQVVTGRIEGDAESTDALVEVGTPFVLKHVYNEGLDPEADMETAGALIDQFQAPLDSDAGIEDKWVNEAASVLKSVERAWIH</sequence>
<organism evidence="1 2">
    <name type="scientific">Paenibacillus oryzisoli</name>
    <dbReference type="NCBI Taxonomy" id="1850517"/>
    <lineage>
        <taxon>Bacteria</taxon>
        <taxon>Bacillati</taxon>
        <taxon>Bacillota</taxon>
        <taxon>Bacilli</taxon>
        <taxon>Bacillales</taxon>
        <taxon>Paenibacillaceae</taxon>
        <taxon>Paenibacillus</taxon>
    </lineage>
</organism>
<dbReference type="InterPro" id="IPR036491">
    <property type="entry name" value="YugN-like_sf"/>
</dbReference>
<dbReference type="Proteomes" id="UP000078454">
    <property type="component" value="Unassembled WGS sequence"/>
</dbReference>
<dbReference type="Gene3D" id="3.30.310.100">
    <property type="entry name" value="YugN-like"/>
    <property type="match status" value="1"/>
</dbReference>
<gene>
    <name evidence="1" type="ORF">A8708_01450</name>
</gene>
<protein>
    <recommendedName>
        <fullName evidence="3">YugN-like family protein</fullName>
    </recommendedName>
</protein>